<feature type="compositionally biased region" description="Low complexity" evidence="2">
    <location>
        <begin position="29"/>
        <end position="45"/>
    </location>
</feature>
<reference evidence="3 4" key="1">
    <citation type="submission" date="2019-04" db="EMBL/GenBank/DDBJ databases">
        <title>An improved genome assembly and genetic linkage map for asparagus bean, Vigna unguiculata ssp. sesquipedialis.</title>
        <authorList>
            <person name="Xia Q."/>
            <person name="Zhang R."/>
            <person name="Dong Y."/>
        </authorList>
    </citation>
    <scope>NUCLEOTIDE SEQUENCE [LARGE SCALE GENOMIC DNA]</scope>
    <source>
        <tissue evidence="3">Leaf</tissue>
    </source>
</reference>
<feature type="region of interest" description="Disordered" evidence="2">
    <location>
        <begin position="228"/>
        <end position="265"/>
    </location>
</feature>
<name>A0A4D6MPF4_VIGUN</name>
<feature type="compositionally biased region" description="Basic and acidic residues" evidence="2">
    <location>
        <begin position="233"/>
        <end position="243"/>
    </location>
</feature>
<organism evidence="3 4">
    <name type="scientific">Vigna unguiculata</name>
    <name type="common">Cowpea</name>
    <dbReference type="NCBI Taxonomy" id="3917"/>
    <lineage>
        <taxon>Eukaryota</taxon>
        <taxon>Viridiplantae</taxon>
        <taxon>Streptophyta</taxon>
        <taxon>Embryophyta</taxon>
        <taxon>Tracheophyta</taxon>
        <taxon>Spermatophyta</taxon>
        <taxon>Magnoliopsida</taxon>
        <taxon>eudicotyledons</taxon>
        <taxon>Gunneridae</taxon>
        <taxon>Pentapetalae</taxon>
        <taxon>rosids</taxon>
        <taxon>fabids</taxon>
        <taxon>Fabales</taxon>
        <taxon>Fabaceae</taxon>
        <taxon>Papilionoideae</taxon>
        <taxon>50 kb inversion clade</taxon>
        <taxon>NPAAA clade</taxon>
        <taxon>indigoferoid/millettioid clade</taxon>
        <taxon>Phaseoleae</taxon>
        <taxon>Vigna</taxon>
    </lineage>
</organism>
<gene>
    <name evidence="3" type="ORF">DEO72_LG8g10</name>
</gene>
<keyword evidence="4" id="KW-1185">Reference proteome</keyword>
<evidence type="ECO:0000256" key="1">
    <source>
        <dbReference type="SAM" id="Coils"/>
    </source>
</evidence>
<accession>A0A4D6MPF4</accession>
<proteinExistence type="predicted"/>
<feature type="compositionally biased region" description="Basic residues" evidence="2">
    <location>
        <begin position="244"/>
        <end position="256"/>
    </location>
</feature>
<keyword evidence="1" id="KW-0175">Coiled coil</keyword>
<feature type="compositionally biased region" description="Gly residues" evidence="2">
    <location>
        <begin position="46"/>
        <end position="56"/>
    </location>
</feature>
<feature type="coiled-coil region" evidence="1">
    <location>
        <begin position="367"/>
        <end position="422"/>
    </location>
</feature>
<dbReference type="EMBL" id="CP039352">
    <property type="protein sequence ID" value="QCE01999.1"/>
    <property type="molecule type" value="Genomic_DNA"/>
</dbReference>
<dbReference type="Proteomes" id="UP000501690">
    <property type="component" value="Linkage Group LG8"/>
</dbReference>
<sequence length="487" mass="53630">MEVMMSSPINISSEEFSVRKGKGYVDVATSSSMSATSVRSGSTTASGGGNRTGGGSVSSSSHLADRSVQSKGNVVPINAIEEGAGLNLPVRPGYDWVGFPVKQYFTQYRSGETVGSFAESVNVLEEDIEDNFTSWPRSVMSPEEVSALNTLNRLPRKLPTRKLLKAYKSPRLREELYDIMTSMNPNSKAYFKQMFQKFVPPSAEKAEESPVVVITEAIPIQQVFAASSGLSPRDGKKRKEDKSSRRHHDHGKKLSSPKRVSGETSAPLGGGIFGVELRLGNKLSFDLNGAEKEFYKGLSFGEAVEAIMELNARAALLCRTLCLDGEKVHSELADSRHELGEALKANSILNAQVKEAVSAHAACAETKTVLSSEIDSLKVEEKRLKDEVLRLQRSVDDHTLGRQRDKEERDELVKELEDAQRFVFEQHQLGFQKALNQAKFFYDIPLNEGNFDVGKDFYKGKLIPIAEIVDDDATQLVQPVKVEGATY</sequence>
<dbReference type="AlphaFoldDB" id="A0A4D6MPF4"/>
<feature type="region of interest" description="Disordered" evidence="2">
    <location>
        <begin position="29"/>
        <end position="69"/>
    </location>
</feature>
<evidence type="ECO:0000313" key="4">
    <source>
        <dbReference type="Proteomes" id="UP000501690"/>
    </source>
</evidence>
<evidence type="ECO:0000256" key="2">
    <source>
        <dbReference type="SAM" id="MobiDB-lite"/>
    </source>
</evidence>
<protein>
    <submittedName>
        <fullName evidence="3">Uncharacterized protein</fullName>
    </submittedName>
</protein>
<evidence type="ECO:0000313" key="3">
    <source>
        <dbReference type="EMBL" id="QCE01999.1"/>
    </source>
</evidence>